<sequence>GETLTAALFSLSFAKNGDLLLSNPLSSRPPSATQIWSGILIEAELSREVDGTQASHREKKKLFRF</sequence>
<gene>
    <name evidence="1" type="ORF">LITE_LOCUS31989</name>
</gene>
<dbReference type="AlphaFoldDB" id="A0AAV0N7N0"/>
<evidence type="ECO:0000313" key="2">
    <source>
        <dbReference type="Proteomes" id="UP001154282"/>
    </source>
</evidence>
<reference evidence="1" key="1">
    <citation type="submission" date="2022-08" db="EMBL/GenBank/DDBJ databases">
        <authorList>
            <person name="Gutierrez-Valencia J."/>
        </authorList>
    </citation>
    <scope>NUCLEOTIDE SEQUENCE</scope>
</reference>
<proteinExistence type="predicted"/>
<comment type="caution">
    <text evidence="1">The sequence shown here is derived from an EMBL/GenBank/DDBJ whole genome shotgun (WGS) entry which is preliminary data.</text>
</comment>
<feature type="non-terminal residue" evidence="1">
    <location>
        <position position="1"/>
    </location>
</feature>
<accession>A0AAV0N7N0</accession>
<dbReference type="EMBL" id="CAMGYJ010000008">
    <property type="protein sequence ID" value="CAI0454508.1"/>
    <property type="molecule type" value="Genomic_DNA"/>
</dbReference>
<keyword evidence="2" id="KW-1185">Reference proteome</keyword>
<dbReference type="Proteomes" id="UP001154282">
    <property type="component" value="Unassembled WGS sequence"/>
</dbReference>
<name>A0AAV0N7N0_9ROSI</name>
<organism evidence="1 2">
    <name type="scientific">Linum tenue</name>
    <dbReference type="NCBI Taxonomy" id="586396"/>
    <lineage>
        <taxon>Eukaryota</taxon>
        <taxon>Viridiplantae</taxon>
        <taxon>Streptophyta</taxon>
        <taxon>Embryophyta</taxon>
        <taxon>Tracheophyta</taxon>
        <taxon>Spermatophyta</taxon>
        <taxon>Magnoliopsida</taxon>
        <taxon>eudicotyledons</taxon>
        <taxon>Gunneridae</taxon>
        <taxon>Pentapetalae</taxon>
        <taxon>rosids</taxon>
        <taxon>fabids</taxon>
        <taxon>Malpighiales</taxon>
        <taxon>Linaceae</taxon>
        <taxon>Linum</taxon>
    </lineage>
</organism>
<evidence type="ECO:0000313" key="1">
    <source>
        <dbReference type="EMBL" id="CAI0454508.1"/>
    </source>
</evidence>
<protein>
    <submittedName>
        <fullName evidence="1">Uncharacterized protein</fullName>
    </submittedName>
</protein>